<reference evidence="8 9" key="1">
    <citation type="submission" date="2020-10" db="EMBL/GenBank/DDBJ databases">
        <title>Connecting structure to function with the recovery of over 1000 high-quality activated sludge metagenome-assembled genomes encoding full-length rRNA genes using long-read sequencing.</title>
        <authorList>
            <person name="Singleton C.M."/>
            <person name="Petriglieri F."/>
            <person name="Kristensen J.M."/>
            <person name="Kirkegaard R.H."/>
            <person name="Michaelsen T.Y."/>
            <person name="Andersen M.H."/>
            <person name="Karst S.M."/>
            <person name="Dueholm M.S."/>
            <person name="Nielsen P.H."/>
            <person name="Albertsen M."/>
        </authorList>
    </citation>
    <scope>NUCLEOTIDE SEQUENCE [LARGE SCALE GENOMIC DNA]</scope>
    <source>
        <strain evidence="8">Lyne_18-Q3-R50-59_MAXAC.006</strain>
    </source>
</reference>
<feature type="binding site" evidence="6">
    <location>
        <position position="180"/>
    </location>
    <ligand>
        <name>Fe(2+)</name>
        <dbReference type="ChEBI" id="CHEBI:29033"/>
    </ligand>
</feature>
<keyword evidence="2 6" id="KW-0350">Heme biosynthesis</keyword>
<feature type="binding site" evidence="6">
    <location>
        <position position="262"/>
    </location>
    <ligand>
        <name>Fe(2+)</name>
        <dbReference type="ChEBI" id="CHEBI:29033"/>
    </ligand>
</feature>
<dbReference type="GO" id="GO:0004325">
    <property type="term" value="F:ferrochelatase activity"/>
    <property type="evidence" value="ECO:0007669"/>
    <property type="project" value="UniProtKB-UniRule"/>
</dbReference>
<dbReference type="Proteomes" id="UP000727993">
    <property type="component" value="Unassembled WGS sequence"/>
</dbReference>
<comment type="pathway">
    <text evidence="6">Porphyrin-containing compound metabolism; protoheme biosynthesis.</text>
</comment>
<evidence type="ECO:0000256" key="7">
    <source>
        <dbReference type="RuleBase" id="RU004185"/>
    </source>
</evidence>
<evidence type="ECO:0000256" key="4">
    <source>
        <dbReference type="ARBA" id="ARBA00023244"/>
    </source>
</evidence>
<dbReference type="GO" id="GO:0046872">
    <property type="term" value="F:metal ion binding"/>
    <property type="evidence" value="ECO:0007669"/>
    <property type="project" value="UniProtKB-KW"/>
</dbReference>
<dbReference type="InterPro" id="IPR033644">
    <property type="entry name" value="Ferrochelatase_C"/>
</dbReference>
<dbReference type="Gene3D" id="3.40.50.1400">
    <property type="match status" value="2"/>
</dbReference>
<evidence type="ECO:0000256" key="6">
    <source>
        <dbReference type="HAMAP-Rule" id="MF_00323"/>
    </source>
</evidence>
<organism evidence="8 9">
    <name type="scientific">Candidatus Neomicrothrix subdominans</name>
    <dbReference type="NCBI Taxonomy" id="2954438"/>
    <lineage>
        <taxon>Bacteria</taxon>
        <taxon>Bacillati</taxon>
        <taxon>Actinomycetota</taxon>
        <taxon>Acidimicrobiia</taxon>
        <taxon>Acidimicrobiales</taxon>
        <taxon>Microthrixaceae</taxon>
        <taxon>Candidatus Neomicrothrix</taxon>
    </lineage>
</organism>
<gene>
    <name evidence="8" type="primary">hemH</name>
    <name evidence="6" type="synonym">cpfC</name>
    <name evidence="8" type="ORF">IPN02_09935</name>
</gene>
<feature type="binding site" evidence="6">
    <location>
        <position position="57"/>
    </location>
    <ligand>
        <name>Fe-coproporphyrin III</name>
        <dbReference type="ChEBI" id="CHEBI:68438"/>
    </ligand>
</feature>
<accession>A0A936NCF9</accession>
<keyword evidence="3 6" id="KW-0456">Lyase</keyword>
<proteinExistence type="inferred from homology"/>
<evidence type="ECO:0000256" key="5">
    <source>
        <dbReference type="ARBA" id="ARBA00024536"/>
    </source>
</evidence>
<dbReference type="HAMAP" id="MF_00323">
    <property type="entry name" value="Ferrochelatase"/>
    <property type="match status" value="1"/>
</dbReference>
<comment type="similarity">
    <text evidence="6 7">Belongs to the ferrochelatase family.</text>
</comment>
<dbReference type="EC" id="4.99.1.9" evidence="6"/>
<feature type="binding site" description="axial binding residue" evidence="6">
    <location>
        <position position="16"/>
    </location>
    <ligand>
        <name>Fe-coproporphyrin III</name>
        <dbReference type="ChEBI" id="CHEBI:68438"/>
    </ligand>
    <ligandPart>
        <name>Fe</name>
        <dbReference type="ChEBI" id="CHEBI:18248"/>
    </ligandPart>
</feature>
<comment type="caution">
    <text evidence="8">The sequence shown here is derived from an EMBL/GenBank/DDBJ whole genome shotgun (WGS) entry which is preliminary data.</text>
</comment>
<feature type="binding site" evidence="6">
    <location>
        <begin position="49"/>
        <end position="50"/>
    </location>
    <ligand>
        <name>Fe-coproporphyrin III</name>
        <dbReference type="ChEBI" id="CHEBI:68438"/>
    </ligand>
</feature>
<evidence type="ECO:0000256" key="1">
    <source>
        <dbReference type="ARBA" id="ARBA00023004"/>
    </source>
</evidence>
<dbReference type="CDD" id="cd00419">
    <property type="entry name" value="Ferrochelatase_C"/>
    <property type="match status" value="1"/>
</dbReference>
<dbReference type="GO" id="GO:0006783">
    <property type="term" value="P:heme biosynthetic process"/>
    <property type="evidence" value="ECO:0007669"/>
    <property type="project" value="UniProtKB-UniRule"/>
</dbReference>
<comment type="catalytic activity">
    <reaction evidence="5">
        <text>Fe-coproporphyrin III + 2 H(+) = coproporphyrin III + Fe(2+)</text>
        <dbReference type="Rhea" id="RHEA:49572"/>
        <dbReference type="ChEBI" id="CHEBI:15378"/>
        <dbReference type="ChEBI" id="CHEBI:29033"/>
        <dbReference type="ChEBI" id="CHEBI:68438"/>
        <dbReference type="ChEBI" id="CHEBI:131725"/>
        <dbReference type="EC" id="4.99.1.9"/>
    </reaction>
    <physiologicalReaction direction="right-to-left" evidence="5">
        <dbReference type="Rhea" id="RHEA:49574"/>
    </physiologicalReaction>
</comment>
<dbReference type="InterPro" id="IPR001015">
    <property type="entry name" value="Ferrochelatase"/>
</dbReference>
<protein>
    <recommendedName>
        <fullName evidence="6">Coproporphyrin III ferrochelatase</fullName>
        <ecNumber evidence="6">4.99.1.9</ecNumber>
    </recommendedName>
</protein>
<comment type="function">
    <text evidence="6">Involved in coproporphyrin-dependent heme b biosynthesis. Catalyzes the insertion of ferrous iron into coproporphyrin III to form Fe-coproporphyrin III.</text>
</comment>
<keyword evidence="4 6" id="KW-0627">Porphyrin biosynthesis</keyword>
<dbReference type="PANTHER" id="PTHR11108:SF1">
    <property type="entry name" value="FERROCHELATASE, MITOCHONDRIAL"/>
    <property type="match status" value="1"/>
</dbReference>
<evidence type="ECO:0000313" key="8">
    <source>
        <dbReference type="EMBL" id="MBK9297136.1"/>
    </source>
</evidence>
<evidence type="ECO:0000313" key="9">
    <source>
        <dbReference type="Proteomes" id="UP000727993"/>
    </source>
</evidence>
<feature type="binding site" evidence="6">
    <location>
        <position position="33"/>
    </location>
    <ligand>
        <name>Fe-coproporphyrin III</name>
        <dbReference type="ChEBI" id="CHEBI:68438"/>
    </ligand>
</feature>
<evidence type="ECO:0000256" key="2">
    <source>
        <dbReference type="ARBA" id="ARBA00023133"/>
    </source>
</evidence>
<dbReference type="NCBIfam" id="TIGR00109">
    <property type="entry name" value="hemH"/>
    <property type="match status" value="1"/>
</dbReference>
<dbReference type="Pfam" id="PF00762">
    <property type="entry name" value="Ferrochelatase"/>
    <property type="match status" value="1"/>
</dbReference>
<evidence type="ECO:0000256" key="3">
    <source>
        <dbReference type="ARBA" id="ARBA00023239"/>
    </source>
</evidence>
<keyword evidence="6" id="KW-0479">Metal-binding</keyword>
<dbReference type="GO" id="GO:0005737">
    <property type="term" value="C:cytoplasm"/>
    <property type="evidence" value="ECO:0007669"/>
    <property type="project" value="UniProtKB-SubCell"/>
</dbReference>
<name>A0A936NCF9_9ACTN</name>
<sequence>MAHDAERVRGALIMAYGSPGSPEEIESYYTHIRRGRPPTDEALADLRGRYEALGGTSTLRRRTADQVSAITLSLQHDQPGRWVTALGQKHAAPFVEDGVAHLLEVGATDIVGLVLAPHYSAASVGQYHDRARATCAEAGIGYAGIHSWWGIDAYRRFLADQVTEALAELPTATRVLITAHSLPLRVLEGDPYVDELTASATAIAEAAGLSADRWALGWQSAGRTPEPWAGPDILDELRTLADDDEVDGVLVVPQGFTADHLEVAYDLDIEASQLADSLGLAFARTSVVNDDVAVMADLAELIHEQTPERGVPSSALET</sequence>
<dbReference type="PANTHER" id="PTHR11108">
    <property type="entry name" value="FERROCHELATASE"/>
    <property type="match status" value="1"/>
</dbReference>
<keyword evidence="6" id="KW-0963">Cytoplasm</keyword>
<keyword evidence="1 6" id="KW-0408">Iron</keyword>
<dbReference type="EMBL" id="JADJZA010000006">
    <property type="protein sequence ID" value="MBK9297136.1"/>
    <property type="molecule type" value="Genomic_DNA"/>
</dbReference>
<feature type="binding site" evidence="6">
    <location>
        <position position="127"/>
    </location>
    <ligand>
        <name>Fe-coproporphyrin III</name>
        <dbReference type="ChEBI" id="CHEBI:68438"/>
    </ligand>
</feature>
<comment type="subcellular location">
    <subcellularLocation>
        <location evidence="6">Cytoplasm</location>
    </subcellularLocation>
</comment>
<dbReference type="AlphaFoldDB" id="A0A936NCF9"/>
<dbReference type="SUPFAM" id="SSF53800">
    <property type="entry name" value="Chelatase"/>
    <property type="match status" value="1"/>
</dbReference>